<dbReference type="InterPro" id="IPR036390">
    <property type="entry name" value="WH_DNA-bd_sf"/>
</dbReference>
<dbReference type="FunFam" id="1.10.10.10:FF:000001">
    <property type="entry name" value="LysR family transcriptional regulator"/>
    <property type="match status" value="1"/>
</dbReference>
<comment type="caution">
    <text evidence="6">The sequence shown here is derived from an EMBL/GenBank/DDBJ whole genome shotgun (WGS) entry which is preliminary data.</text>
</comment>
<reference evidence="6 7" key="1">
    <citation type="submission" date="2020-08" db="EMBL/GenBank/DDBJ databases">
        <title>Genomic Encyclopedia of Type Strains, Phase III (KMG-III): the genomes of soil and plant-associated and newly described type strains.</title>
        <authorList>
            <person name="Whitman W."/>
        </authorList>
    </citation>
    <scope>NUCLEOTIDE SEQUENCE [LARGE SCALE GENOMIC DNA]</scope>
    <source>
        <strain evidence="6 7">CECT 8897</strain>
    </source>
</reference>
<dbReference type="PANTHER" id="PTHR30537">
    <property type="entry name" value="HTH-TYPE TRANSCRIPTIONAL REGULATOR"/>
    <property type="match status" value="1"/>
</dbReference>
<dbReference type="Proteomes" id="UP000541535">
    <property type="component" value="Unassembled WGS sequence"/>
</dbReference>
<dbReference type="AlphaFoldDB" id="A0A7W5B5U0"/>
<dbReference type="RefSeq" id="WP_183439106.1">
    <property type="nucleotide sequence ID" value="NZ_JACHXD010000001.1"/>
</dbReference>
<dbReference type="InterPro" id="IPR058163">
    <property type="entry name" value="LysR-type_TF_proteobact-type"/>
</dbReference>
<evidence type="ECO:0000256" key="3">
    <source>
        <dbReference type="ARBA" id="ARBA00023125"/>
    </source>
</evidence>
<dbReference type="Gene3D" id="1.10.10.10">
    <property type="entry name" value="Winged helix-like DNA-binding domain superfamily/Winged helix DNA-binding domain"/>
    <property type="match status" value="1"/>
</dbReference>
<dbReference type="EMBL" id="JACHXD010000001">
    <property type="protein sequence ID" value="MBB3117106.1"/>
    <property type="molecule type" value="Genomic_DNA"/>
</dbReference>
<organism evidence="6 7">
    <name type="scientific">Pseudoduganella violacea</name>
    <dbReference type="NCBI Taxonomy" id="1715466"/>
    <lineage>
        <taxon>Bacteria</taxon>
        <taxon>Pseudomonadati</taxon>
        <taxon>Pseudomonadota</taxon>
        <taxon>Betaproteobacteria</taxon>
        <taxon>Burkholderiales</taxon>
        <taxon>Oxalobacteraceae</taxon>
        <taxon>Telluria group</taxon>
        <taxon>Pseudoduganella</taxon>
    </lineage>
</organism>
<evidence type="ECO:0000313" key="7">
    <source>
        <dbReference type="Proteomes" id="UP000541535"/>
    </source>
</evidence>
<name>A0A7W5B5U0_9BURK</name>
<keyword evidence="3 6" id="KW-0238">DNA-binding</keyword>
<dbReference type="InterPro" id="IPR005119">
    <property type="entry name" value="LysR_subst-bd"/>
</dbReference>
<dbReference type="PRINTS" id="PR00039">
    <property type="entry name" value="HTHLYSR"/>
</dbReference>
<dbReference type="GO" id="GO:0003700">
    <property type="term" value="F:DNA-binding transcription factor activity"/>
    <property type="evidence" value="ECO:0007669"/>
    <property type="project" value="InterPro"/>
</dbReference>
<keyword evidence="7" id="KW-1185">Reference proteome</keyword>
<dbReference type="CDD" id="cd08422">
    <property type="entry name" value="PBP2_CrgA_like"/>
    <property type="match status" value="1"/>
</dbReference>
<protein>
    <submittedName>
        <fullName evidence="6">DNA-binding transcriptional LysR family regulator</fullName>
    </submittedName>
</protein>
<evidence type="ECO:0000259" key="5">
    <source>
        <dbReference type="PROSITE" id="PS50931"/>
    </source>
</evidence>
<dbReference type="SUPFAM" id="SSF46785">
    <property type="entry name" value="Winged helix' DNA-binding domain"/>
    <property type="match status" value="1"/>
</dbReference>
<dbReference type="InterPro" id="IPR036388">
    <property type="entry name" value="WH-like_DNA-bd_sf"/>
</dbReference>
<evidence type="ECO:0000313" key="6">
    <source>
        <dbReference type="EMBL" id="MBB3117106.1"/>
    </source>
</evidence>
<sequence>MNYQFPWIEAFVKVLETGSFTEAARVLGVTKSVVSKRVQDLEQALGAKLLHRSTRRLTPTDVGQGFYEKTRSILIDLDGAVEDVTKSGGRLTGAIRISAPMSFGTMHLGPALYPFLRRHAQLQVALSLNDQRTDLQTEGFDLGIRIGRPGDSSLIGRKLGISRRVLVCSPEYARRKGIPATPEELRDHDCIHYLTVNPNQLWQFERPNGEIRSAPISARFIVNNGEATRDAACAGLGISVQPLFLAWEAIRDGRLQILPNFKLADDYIYALYPQDRHRSEKVRAIVEYLSGCWQQPAWERVIYP</sequence>
<dbReference type="Gene3D" id="3.40.190.290">
    <property type="match status" value="1"/>
</dbReference>
<dbReference type="GO" id="GO:0043565">
    <property type="term" value="F:sequence-specific DNA binding"/>
    <property type="evidence" value="ECO:0007669"/>
    <property type="project" value="TreeGrafter"/>
</dbReference>
<evidence type="ECO:0000256" key="4">
    <source>
        <dbReference type="ARBA" id="ARBA00023163"/>
    </source>
</evidence>
<dbReference type="SUPFAM" id="SSF53850">
    <property type="entry name" value="Periplasmic binding protein-like II"/>
    <property type="match status" value="1"/>
</dbReference>
<keyword evidence="4" id="KW-0804">Transcription</keyword>
<dbReference type="Pfam" id="PF00126">
    <property type="entry name" value="HTH_1"/>
    <property type="match status" value="1"/>
</dbReference>
<dbReference type="GO" id="GO:0006351">
    <property type="term" value="P:DNA-templated transcription"/>
    <property type="evidence" value="ECO:0007669"/>
    <property type="project" value="TreeGrafter"/>
</dbReference>
<dbReference type="PROSITE" id="PS50931">
    <property type="entry name" value="HTH_LYSR"/>
    <property type="match status" value="1"/>
</dbReference>
<comment type="similarity">
    <text evidence="1">Belongs to the LysR transcriptional regulatory family.</text>
</comment>
<gene>
    <name evidence="6" type="ORF">FHS03_000125</name>
</gene>
<evidence type="ECO:0000256" key="2">
    <source>
        <dbReference type="ARBA" id="ARBA00023015"/>
    </source>
</evidence>
<dbReference type="InterPro" id="IPR000847">
    <property type="entry name" value="LysR_HTH_N"/>
</dbReference>
<feature type="domain" description="HTH lysR-type" evidence="5">
    <location>
        <begin position="1"/>
        <end position="60"/>
    </location>
</feature>
<accession>A0A7W5B5U0</accession>
<proteinExistence type="inferred from homology"/>
<keyword evidence="2" id="KW-0805">Transcription regulation</keyword>
<evidence type="ECO:0000256" key="1">
    <source>
        <dbReference type="ARBA" id="ARBA00009437"/>
    </source>
</evidence>
<dbReference type="PANTHER" id="PTHR30537:SF81">
    <property type="entry name" value="TRANSCRIPTIONAL REGULATOR-RELATED"/>
    <property type="match status" value="1"/>
</dbReference>
<dbReference type="Pfam" id="PF03466">
    <property type="entry name" value="LysR_substrate"/>
    <property type="match status" value="1"/>
</dbReference>